<dbReference type="SUPFAM" id="SSF51735">
    <property type="entry name" value="NAD(P)-binding Rossmann-fold domains"/>
    <property type="match status" value="1"/>
</dbReference>
<proteinExistence type="inferred from homology"/>
<dbReference type="AlphaFoldDB" id="A0A936ZUX2"/>
<dbReference type="Pfam" id="PF13561">
    <property type="entry name" value="adh_short_C2"/>
    <property type="match status" value="1"/>
</dbReference>
<evidence type="ECO:0000256" key="2">
    <source>
        <dbReference type="ARBA" id="ARBA00023002"/>
    </source>
</evidence>
<comment type="similarity">
    <text evidence="1">Belongs to the short-chain dehydrogenases/reductases (SDR) family.</text>
</comment>
<dbReference type="PRINTS" id="PR00081">
    <property type="entry name" value="GDHRDH"/>
</dbReference>
<accession>A0A936ZUX2</accession>
<comment type="caution">
    <text evidence="3">The sequence shown here is derived from an EMBL/GenBank/DDBJ whole genome shotgun (WGS) entry which is preliminary data.</text>
</comment>
<evidence type="ECO:0000313" key="4">
    <source>
        <dbReference type="Proteomes" id="UP000613011"/>
    </source>
</evidence>
<dbReference type="PROSITE" id="PS00061">
    <property type="entry name" value="ADH_SHORT"/>
    <property type="match status" value="1"/>
</dbReference>
<dbReference type="Proteomes" id="UP000613011">
    <property type="component" value="Unassembled WGS sequence"/>
</dbReference>
<keyword evidence="2" id="KW-0560">Oxidoreductase</keyword>
<dbReference type="GO" id="GO:0016491">
    <property type="term" value="F:oxidoreductase activity"/>
    <property type="evidence" value="ECO:0007669"/>
    <property type="project" value="UniProtKB-KW"/>
</dbReference>
<dbReference type="InterPro" id="IPR036291">
    <property type="entry name" value="NAD(P)-bd_dom_sf"/>
</dbReference>
<protein>
    <submittedName>
        <fullName evidence="3">SDR family oxidoreductase</fullName>
    </submittedName>
</protein>
<dbReference type="EMBL" id="JAEQNA010000011">
    <property type="protein sequence ID" value="MBL0423041.1"/>
    <property type="molecule type" value="Genomic_DNA"/>
</dbReference>
<dbReference type="InterPro" id="IPR020904">
    <property type="entry name" value="Sc_DH/Rdtase_CS"/>
</dbReference>
<evidence type="ECO:0000256" key="1">
    <source>
        <dbReference type="ARBA" id="ARBA00006484"/>
    </source>
</evidence>
<keyword evidence="4" id="KW-1185">Reference proteome</keyword>
<name>A0A936ZUX2_9BURK</name>
<dbReference type="PANTHER" id="PTHR24321">
    <property type="entry name" value="DEHYDROGENASES, SHORT CHAIN"/>
    <property type="match status" value="1"/>
</dbReference>
<evidence type="ECO:0000313" key="3">
    <source>
        <dbReference type="EMBL" id="MBL0423041.1"/>
    </source>
</evidence>
<dbReference type="InterPro" id="IPR002347">
    <property type="entry name" value="SDR_fam"/>
</dbReference>
<organism evidence="3 4">
    <name type="scientific">Ramlibacter aurantiacus</name>
    <dbReference type="NCBI Taxonomy" id="2801330"/>
    <lineage>
        <taxon>Bacteria</taxon>
        <taxon>Pseudomonadati</taxon>
        <taxon>Pseudomonadota</taxon>
        <taxon>Betaproteobacteria</taxon>
        <taxon>Burkholderiales</taxon>
        <taxon>Comamonadaceae</taxon>
        <taxon>Ramlibacter</taxon>
    </lineage>
</organism>
<reference evidence="3" key="1">
    <citation type="submission" date="2021-01" db="EMBL/GenBank/DDBJ databases">
        <title>Ramlibacter sp. strain AW1 16S ribosomal RNA gene Genome sequencing and assembly.</title>
        <authorList>
            <person name="Kang M."/>
        </authorList>
    </citation>
    <scope>NUCLEOTIDE SEQUENCE</scope>
    <source>
        <strain evidence="3">AW1</strain>
    </source>
</reference>
<sequence length="121" mass="12169">MIFTSSVSGSHAGFGGPLYVAAKHAVNGLTKQLAFELAPDIRVNAVAPGYVPTGLRGLQALGQQANPVAPAAADLPLQAIGTPEDYAGAYVFLASDACARTATGTVMTLDGGASVRGPRKS</sequence>
<dbReference type="PANTHER" id="PTHR24321:SF8">
    <property type="entry name" value="ESTRADIOL 17-BETA-DEHYDROGENASE 8-RELATED"/>
    <property type="match status" value="1"/>
</dbReference>
<dbReference type="Gene3D" id="3.40.50.720">
    <property type="entry name" value="NAD(P)-binding Rossmann-like Domain"/>
    <property type="match status" value="1"/>
</dbReference>
<gene>
    <name evidence="3" type="ORF">JI739_22075</name>
</gene>